<evidence type="ECO:0000256" key="1">
    <source>
        <dbReference type="SAM" id="Phobius"/>
    </source>
</evidence>
<name>A0A4R6EJ04_SCAGO</name>
<comment type="caution">
    <text evidence="2">The sequence shown here is derived from an EMBL/GenBank/DDBJ whole genome shotgun (WGS) entry which is preliminary data.</text>
</comment>
<feature type="transmembrane region" description="Helical" evidence="1">
    <location>
        <begin position="7"/>
        <end position="29"/>
    </location>
</feature>
<gene>
    <name evidence="2" type="ORF">EC847_107147</name>
</gene>
<dbReference type="EMBL" id="SNVX01000007">
    <property type="protein sequence ID" value="TDN57663.1"/>
    <property type="molecule type" value="Genomic_DNA"/>
</dbReference>
<dbReference type="AlphaFoldDB" id="A0A4R6EJ04"/>
<accession>A0A4R6EJ04</accession>
<keyword evidence="3" id="KW-1185">Reference proteome</keyword>
<keyword evidence="1" id="KW-0472">Membrane</keyword>
<keyword evidence="1" id="KW-0812">Transmembrane</keyword>
<evidence type="ECO:0000313" key="3">
    <source>
        <dbReference type="Proteomes" id="UP000295530"/>
    </source>
</evidence>
<proteinExistence type="predicted"/>
<reference evidence="2 3" key="1">
    <citation type="submission" date="2019-03" db="EMBL/GenBank/DDBJ databases">
        <title>Genomic analyses of the natural microbiome of Caenorhabditis elegans.</title>
        <authorList>
            <person name="Samuel B."/>
        </authorList>
    </citation>
    <scope>NUCLEOTIDE SEQUENCE [LARGE SCALE GENOMIC DNA]</scope>
    <source>
        <strain evidence="2 3">BIGb0156</strain>
    </source>
</reference>
<protein>
    <submittedName>
        <fullName evidence="2">Uncharacterized protein</fullName>
    </submittedName>
</protein>
<keyword evidence="1" id="KW-1133">Transmembrane helix</keyword>
<dbReference type="Proteomes" id="UP000295530">
    <property type="component" value="Unassembled WGS sequence"/>
</dbReference>
<sequence length="83" mass="10056">MKPLNHVITWLLNLLSLYIIYSLLIYFVSDEKIYSWYVERYGVMVENQWYGRYMMLIMLVAIFISCILIWIVVSLYNRKHAAL</sequence>
<evidence type="ECO:0000313" key="2">
    <source>
        <dbReference type="EMBL" id="TDN57663.1"/>
    </source>
</evidence>
<organism evidence="2 3">
    <name type="scientific">Scandinavium goeteborgense</name>
    <dbReference type="NCBI Taxonomy" id="1851514"/>
    <lineage>
        <taxon>Bacteria</taxon>
        <taxon>Pseudomonadati</taxon>
        <taxon>Pseudomonadota</taxon>
        <taxon>Gammaproteobacteria</taxon>
        <taxon>Enterobacterales</taxon>
        <taxon>Enterobacteriaceae</taxon>
        <taxon>Scandinavium</taxon>
    </lineage>
</organism>
<feature type="transmembrane region" description="Helical" evidence="1">
    <location>
        <begin position="49"/>
        <end position="76"/>
    </location>
</feature>